<dbReference type="InterPro" id="IPR036222">
    <property type="entry name" value="CAP_N_sf"/>
</dbReference>
<dbReference type="PANTHER" id="PTHR10652:SF0">
    <property type="entry name" value="ADENYLYL CYCLASE-ASSOCIATED PROTEIN"/>
    <property type="match status" value="1"/>
</dbReference>
<comment type="similarity">
    <text evidence="3 12">Belongs to the CAP family.</text>
</comment>
<dbReference type="GO" id="GO:0019933">
    <property type="term" value="P:cAMP-mediated signaling"/>
    <property type="evidence" value="ECO:0007669"/>
    <property type="project" value="TreeGrafter"/>
</dbReference>
<evidence type="ECO:0000256" key="4">
    <source>
        <dbReference type="ARBA" id="ARBA00022454"/>
    </source>
</evidence>
<dbReference type="InterPro" id="IPR006599">
    <property type="entry name" value="CARP_motif"/>
</dbReference>
<dbReference type="InterPro" id="IPR055260">
    <property type="entry name" value="Ndc80_CH"/>
</dbReference>
<keyword evidence="9" id="KW-0137">Centromere</keyword>
<dbReference type="SUPFAM" id="SSF101278">
    <property type="entry name" value="N-terminal domain of adenylylcyclase associated protein, CAP"/>
    <property type="match status" value="1"/>
</dbReference>
<evidence type="ECO:0000256" key="8">
    <source>
        <dbReference type="ARBA" id="ARBA00023306"/>
    </source>
</evidence>
<feature type="coiled-coil region" evidence="13">
    <location>
        <begin position="315"/>
        <end position="387"/>
    </location>
</feature>
<accession>A0AAF0ISZ9</accession>
<dbReference type="Gene3D" id="2.160.20.70">
    <property type="match status" value="1"/>
</dbReference>
<evidence type="ECO:0000256" key="14">
    <source>
        <dbReference type="SAM" id="MobiDB-lite"/>
    </source>
</evidence>
<evidence type="ECO:0000256" key="7">
    <source>
        <dbReference type="ARBA" id="ARBA00023054"/>
    </source>
</evidence>
<dbReference type="Pfam" id="PF08603">
    <property type="entry name" value="CAP_C"/>
    <property type="match status" value="1"/>
</dbReference>
<evidence type="ECO:0000256" key="1">
    <source>
        <dbReference type="ARBA" id="ARBA00004584"/>
    </source>
</evidence>
<evidence type="ECO:0000256" key="5">
    <source>
        <dbReference type="ARBA" id="ARBA00022618"/>
    </source>
</evidence>
<evidence type="ECO:0000256" key="10">
    <source>
        <dbReference type="ARBA" id="ARBA00054756"/>
    </source>
</evidence>
<gene>
    <name evidence="16" type="primary">NDC80</name>
    <name evidence="16" type="ORF">MOBT1_002800</name>
</gene>
<dbReference type="GO" id="GO:0005737">
    <property type="term" value="C:cytoplasm"/>
    <property type="evidence" value="ECO:0007669"/>
    <property type="project" value="TreeGrafter"/>
</dbReference>
<dbReference type="FunFam" id="1.25.40.330:FF:000001">
    <property type="entry name" value="Adenylyl cyclase-associated protein"/>
    <property type="match status" value="1"/>
</dbReference>
<evidence type="ECO:0000256" key="12">
    <source>
        <dbReference type="RuleBase" id="RU000647"/>
    </source>
</evidence>
<evidence type="ECO:0000256" key="2">
    <source>
        <dbReference type="ARBA" id="ARBA00007050"/>
    </source>
</evidence>
<dbReference type="GO" id="GO:0003779">
    <property type="term" value="F:actin binding"/>
    <property type="evidence" value="ECO:0007669"/>
    <property type="project" value="InterPro"/>
</dbReference>
<keyword evidence="17" id="KW-1185">Reference proteome</keyword>
<dbReference type="InterPro" id="IPR053950">
    <property type="entry name" value="CAP_N"/>
</dbReference>
<dbReference type="PROSITE" id="PS01088">
    <property type="entry name" value="CAP_1"/>
    <property type="match status" value="1"/>
</dbReference>
<feature type="region of interest" description="Disordered" evidence="14">
    <location>
        <begin position="838"/>
        <end position="873"/>
    </location>
</feature>
<dbReference type="GO" id="GO:0000775">
    <property type="term" value="C:chromosome, centromeric region"/>
    <property type="evidence" value="ECO:0007669"/>
    <property type="project" value="UniProtKB-SubCell"/>
</dbReference>
<reference evidence="16" key="1">
    <citation type="submission" date="2023-03" db="EMBL/GenBank/DDBJ databases">
        <title>Mating type loci evolution in Malassezia.</title>
        <authorList>
            <person name="Coelho M.A."/>
        </authorList>
    </citation>
    <scope>NUCLEOTIDE SEQUENCE</scope>
    <source>
        <strain evidence="16">CBS 7876</strain>
    </source>
</reference>
<evidence type="ECO:0000256" key="3">
    <source>
        <dbReference type="ARBA" id="ARBA00007659"/>
    </source>
</evidence>
<dbReference type="InterPro" id="IPR018106">
    <property type="entry name" value="CAP_CS_N"/>
</dbReference>
<evidence type="ECO:0000256" key="6">
    <source>
        <dbReference type="ARBA" id="ARBA00022776"/>
    </source>
</evidence>
<comment type="function">
    <text evidence="10">The N-terminal domain binds to adenylyl cyclase, thereby enabling adenylyl cyclase to be activated by upstream regulatory signals, such as Ras. The C-terminal domain is required for normal cellular morphology and growth control.</text>
</comment>
<dbReference type="GO" id="GO:0051301">
    <property type="term" value="P:cell division"/>
    <property type="evidence" value="ECO:0007669"/>
    <property type="project" value="UniProtKB-KW"/>
</dbReference>
<evidence type="ECO:0000256" key="9">
    <source>
        <dbReference type="ARBA" id="ARBA00023328"/>
    </source>
</evidence>
<keyword evidence="7 13" id="KW-0175">Coiled coil</keyword>
<dbReference type="EMBL" id="CP119940">
    <property type="protein sequence ID" value="WFD04097.1"/>
    <property type="molecule type" value="Genomic_DNA"/>
</dbReference>
<organism evidence="16 17">
    <name type="scientific">Malassezia obtusa</name>
    <dbReference type="NCBI Taxonomy" id="76774"/>
    <lineage>
        <taxon>Eukaryota</taxon>
        <taxon>Fungi</taxon>
        <taxon>Dikarya</taxon>
        <taxon>Basidiomycota</taxon>
        <taxon>Ustilaginomycotina</taxon>
        <taxon>Malasseziomycetes</taxon>
        <taxon>Malasseziales</taxon>
        <taxon>Malasseziaceae</taxon>
        <taxon>Malassezia</taxon>
    </lineage>
</organism>
<feature type="compositionally biased region" description="Pro residues" evidence="14">
    <location>
        <begin position="844"/>
        <end position="864"/>
    </location>
</feature>
<dbReference type="InterPro" id="IPR036223">
    <property type="entry name" value="CAP_C_sf"/>
</dbReference>
<dbReference type="InterPro" id="IPR001837">
    <property type="entry name" value="Adenylate_cyclase-assoc_CAP"/>
</dbReference>
<dbReference type="GO" id="GO:0008179">
    <property type="term" value="F:adenylate cyclase binding"/>
    <property type="evidence" value="ECO:0007669"/>
    <property type="project" value="TreeGrafter"/>
</dbReference>
<dbReference type="SUPFAM" id="SSF69340">
    <property type="entry name" value="C-terminal domain of adenylylcyclase associated protein"/>
    <property type="match status" value="1"/>
</dbReference>
<dbReference type="InterPro" id="IPR038273">
    <property type="entry name" value="Ndc80_sf"/>
</dbReference>
<comment type="similarity">
    <text evidence="2">Belongs to the NDC80/HEC1 family.</text>
</comment>
<dbReference type="AlphaFoldDB" id="A0AAF0ISZ9"/>
<dbReference type="InterPro" id="IPR013912">
    <property type="entry name" value="Adenylate_cyclase-assoc_CAP_C"/>
</dbReference>
<dbReference type="Gene3D" id="1.10.418.30">
    <property type="entry name" value="Ncd80 complex, Ncd80 subunit"/>
    <property type="match status" value="1"/>
</dbReference>
<keyword evidence="6" id="KW-0498">Mitosis</keyword>
<dbReference type="Proteomes" id="UP001214603">
    <property type="component" value="Chromosome 7"/>
</dbReference>
<protein>
    <recommendedName>
        <fullName evidence="11 12">Adenylyl cyclase-associated protein</fullName>
    </recommendedName>
</protein>
<dbReference type="PANTHER" id="PTHR10652">
    <property type="entry name" value="ADENYLYL CYCLASE-ASSOCIATED PROTEIN"/>
    <property type="match status" value="1"/>
</dbReference>
<comment type="subcellular location">
    <subcellularLocation>
        <location evidence="1">Chromosome</location>
        <location evidence="1">Centromere</location>
    </subcellularLocation>
</comment>
<keyword evidence="8" id="KW-0131">Cell cycle</keyword>
<sequence length="1097" mass="118649">MSDARRTTLAALDTNQGAPSVRPLKAPPVAGAGPRMSLAPRMSSVAPRRSSVVPTSPRRRSVVGRRSVAGRMSLAPGGAPLLKDSRLRVKNARGVMESNLAAFLEQTSFTMAGWTPRLVHEPTQSAFVAMFRHVYCACVDATYVLGAEGKKFEEEVMQLLRDVRYPFLDELTKTKLMAAGSQQNWPACLAMLDWLVRLGSEVATFGSGPLEREDDNELHALFFPYLWRCYAKFWDNQDTYPEDTAALQASFRAKNAELEKHVAALAQEKQALDAERGALTAKASPLQREQHEAEVLRGDISKFGQYHDEVLAPKLDKTRRTIARLRAALDEARDELREKQAERARRQALVDAQDVSADEFERMAAEREQLARQLEELAQQHRQAVERCWQTELELARRQADAEQRVGALEPAARRVQLWPLPLPSGALERLALHPANERTMLPPGVDVAQIVACVDAARGAQAERFRTLARERGAQQETLDQLLETLERQRRQRRSAEARLDALRAQLEQVVRTTADEEQVAHAEAERQEGLVRTIEHASHVALQQAEARKAAAELQLQEAIATTDAERATMHDEMCNALHTLLDLKVRVAEGLDTIAAATLIKRLEAATSRLEDLAMAQSAGAPAAEAAPTPEPAREAPAAAAPVDAPAAAPAAAAWDADVVPALEHYVQQSAGIGALVAEHAALVRAAFARTRDIVCAAGACQPPVGGATAPAFAAHLQPLQTELQRVLDLRDQNRGEKVLFNHLSTVSEGIPALGWIAVEPTPAPYVAEMRDSAQFYANRVIKEHKDGDKKHVEWARAYMALLEALRAYVKAHHTTGLAWNRGGVPLEQYAGAAAPSAGAVPPPPPPPPAGVPPPPPPPSAAPAAAAAPAGGMDAVFGQINQGEGITRSLRHVDASQQTHKNPGLRRDAAVTAPAAKAEAAPRKPPVKTLDGNKWTVVRVCGSPQENYVKETIVVEPTELNHTVNVFHCDGCVVEVKGKVNAVSLVSCNKTSVLIDTLVSSLEVTRCQSFTAQITGHTPTILVDNTDGGQVYLSEASLGTEVITSKSSALNVSVPVPGVPGEYEELALPEQLLHTFSRQGQRAAATTKVVQHVG</sequence>
<evidence type="ECO:0000256" key="13">
    <source>
        <dbReference type="SAM" id="Coils"/>
    </source>
</evidence>
<dbReference type="Pfam" id="PF21938">
    <property type="entry name" value="CAP_N"/>
    <property type="match status" value="1"/>
</dbReference>
<dbReference type="Gene3D" id="6.10.250.1950">
    <property type="match status" value="1"/>
</dbReference>
<feature type="domain" description="CARP motif" evidence="15">
    <location>
        <begin position="972"/>
        <end position="1009"/>
    </location>
</feature>
<feature type="coiled-coil region" evidence="13">
    <location>
        <begin position="473"/>
        <end position="514"/>
    </location>
</feature>
<dbReference type="InterPro" id="IPR016098">
    <property type="entry name" value="CAP/MinC_C"/>
</dbReference>
<feature type="region of interest" description="Disordered" evidence="14">
    <location>
        <begin position="1"/>
        <end position="35"/>
    </location>
</feature>
<evidence type="ECO:0000256" key="11">
    <source>
        <dbReference type="ARBA" id="ARBA00072052"/>
    </source>
</evidence>
<name>A0AAF0ISZ9_9BASI</name>
<evidence type="ECO:0000313" key="17">
    <source>
        <dbReference type="Proteomes" id="UP001214603"/>
    </source>
</evidence>
<keyword evidence="5" id="KW-0132">Cell division</keyword>
<proteinExistence type="inferred from homology"/>
<evidence type="ECO:0000259" key="15">
    <source>
        <dbReference type="SMART" id="SM00673"/>
    </source>
</evidence>
<evidence type="ECO:0000313" key="16">
    <source>
        <dbReference type="EMBL" id="WFD04097.1"/>
    </source>
</evidence>
<dbReference type="SMART" id="SM00673">
    <property type="entry name" value="CARP"/>
    <property type="match status" value="2"/>
</dbReference>
<dbReference type="GO" id="GO:0007015">
    <property type="term" value="P:actin filament organization"/>
    <property type="evidence" value="ECO:0007669"/>
    <property type="project" value="TreeGrafter"/>
</dbReference>
<dbReference type="Gene3D" id="1.25.40.330">
    <property type="entry name" value="Adenylate cyclase-associated CAP, N-terminal domain"/>
    <property type="match status" value="1"/>
</dbReference>
<dbReference type="InterPro" id="IPR013992">
    <property type="entry name" value="Adenylate_cyclase-assoc_CAP_N"/>
</dbReference>
<keyword evidence="4" id="KW-0158">Chromosome</keyword>
<feature type="domain" description="CARP motif" evidence="15">
    <location>
        <begin position="1010"/>
        <end position="1047"/>
    </location>
</feature>
<dbReference type="Pfam" id="PF03801">
    <property type="entry name" value="Ndc80_HEC"/>
    <property type="match status" value="1"/>
</dbReference>
<dbReference type="Pfam" id="PF01213">
    <property type="entry name" value="CAP_N-CM"/>
    <property type="match status" value="1"/>
</dbReference>
<feature type="region of interest" description="Disordered" evidence="14">
    <location>
        <begin position="624"/>
        <end position="645"/>
    </location>
</feature>